<keyword evidence="9 10" id="KW-0472">Membrane</keyword>
<name>A0A2R5EPU2_9BACL</name>
<comment type="similarity">
    <text evidence="2">Belongs to the YajC family.</text>
</comment>
<dbReference type="PANTHER" id="PTHR33909">
    <property type="entry name" value="SEC TRANSLOCON ACCESSORY COMPLEX SUBUNIT YAJC"/>
    <property type="match status" value="1"/>
</dbReference>
<evidence type="ECO:0000256" key="4">
    <source>
        <dbReference type="ARBA" id="ARBA00022475"/>
    </source>
</evidence>
<gene>
    <name evidence="11" type="ORF">PAT3040_03320</name>
</gene>
<dbReference type="Proteomes" id="UP000245202">
    <property type="component" value="Unassembled WGS sequence"/>
</dbReference>
<sequence>MSQLLAEGAGGTQNIWGLIMPFVLMFAVFYFLLIRPQQKKSKARNSMLSQIKKGDKITTIGGLHGTIVELTDDTVVLRVNDTTKMTFERSAINGVVSSAPAVASE</sequence>
<evidence type="ECO:0000256" key="5">
    <source>
        <dbReference type="ARBA" id="ARBA00022692"/>
    </source>
</evidence>
<evidence type="ECO:0000256" key="2">
    <source>
        <dbReference type="ARBA" id="ARBA00006742"/>
    </source>
</evidence>
<keyword evidence="6" id="KW-0653">Protein transport</keyword>
<evidence type="ECO:0000256" key="10">
    <source>
        <dbReference type="SAM" id="Phobius"/>
    </source>
</evidence>
<evidence type="ECO:0000256" key="8">
    <source>
        <dbReference type="ARBA" id="ARBA00023010"/>
    </source>
</evidence>
<keyword evidence="3" id="KW-0813">Transport</keyword>
<comment type="caution">
    <text evidence="11">The sequence shown here is derived from an EMBL/GenBank/DDBJ whole genome shotgun (WGS) entry which is preliminary data.</text>
</comment>
<evidence type="ECO:0000313" key="11">
    <source>
        <dbReference type="EMBL" id="GBG08726.1"/>
    </source>
</evidence>
<evidence type="ECO:0000256" key="9">
    <source>
        <dbReference type="ARBA" id="ARBA00023136"/>
    </source>
</evidence>
<keyword evidence="4" id="KW-1003">Cell membrane</keyword>
<dbReference type="GO" id="GO:0015031">
    <property type="term" value="P:protein transport"/>
    <property type="evidence" value="ECO:0007669"/>
    <property type="project" value="UniProtKB-KW"/>
</dbReference>
<dbReference type="AlphaFoldDB" id="A0A2R5EPU2"/>
<organism evidence="11 12">
    <name type="scientific">Paenibacillus agaridevorans</name>
    <dbReference type="NCBI Taxonomy" id="171404"/>
    <lineage>
        <taxon>Bacteria</taxon>
        <taxon>Bacillati</taxon>
        <taxon>Bacillota</taxon>
        <taxon>Bacilli</taxon>
        <taxon>Bacillales</taxon>
        <taxon>Paenibacillaceae</taxon>
        <taxon>Paenibacillus</taxon>
    </lineage>
</organism>
<evidence type="ECO:0000256" key="7">
    <source>
        <dbReference type="ARBA" id="ARBA00022989"/>
    </source>
</evidence>
<keyword evidence="8" id="KW-0811">Translocation</keyword>
<dbReference type="SMART" id="SM01323">
    <property type="entry name" value="YajC"/>
    <property type="match status" value="1"/>
</dbReference>
<comment type="subcellular location">
    <subcellularLocation>
        <location evidence="1">Cell membrane</location>
        <topology evidence="1">Single-pass membrane protein</topology>
    </subcellularLocation>
</comment>
<dbReference type="InterPro" id="IPR003849">
    <property type="entry name" value="Preprotein_translocase_YajC"/>
</dbReference>
<keyword evidence="7 10" id="KW-1133">Transmembrane helix</keyword>
<dbReference type="PRINTS" id="PR01853">
    <property type="entry name" value="YAJCTRNLCASE"/>
</dbReference>
<evidence type="ECO:0000313" key="12">
    <source>
        <dbReference type="Proteomes" id="UP000245202"/>
    </source>
</evidence>
<dbReference type="PANTHER" id="PTHR33909:SF1">
    <property type="entry name" value="SEC TRANSLOCON ACCESSORY COMPLEX SUBUNIT YAJC"/>
    <property type="match status" value="1"/>
</dbReference>
<dbReference type="RefSeq" id="WP_087566498.1">
    <property type="nucleotide sequence ID" value="NZ_BDQX01000171.1"/>
</dbReference>
<evidence type="ECO:0000256" key="1">
    <source>
        <dbReference type="ARBA" id="ARBA00004162"/>
    </source>
</evidence>
<dbReference type="Pfam" id="PF02699">
    <property type="entry name" value="YajC"/>
    <property type="match status" value="1"/>
</dbReference>
<dbReference type="EMBL" id="BDQX01000171">
    <property type="protein sequence ID" value="GBG08726.1"/>
    <property type="molecule type" value="Genomic_DNA"/>
</dbReference>
<dbReference type="GO" id="GO:0005886">
    <property type="term" value="C:plasma membrane"/>
    <property type="evidence" value="ECO:0007669"/>
    <property type="project" value="UniProtKB-SubCell"/>
</dbReference>
<keyword evidence="12" id="KW-1185">Reference proteome</keyword>
<protein>
    <submittedName>
        <fullName evidence="11">Preprotein translocase subunit YajC</fullName>
    </submittedName>
</protein>
<keyword evidence="5 10" id="KW-0812">Transmembrane</keyword>
<evidence type="ECO:0000256" key="3">
    <source>
        <dbReference type="ARBA" id="ARBA00022448"/>
    </source>
</evidence>
<proteinExistence type="inferred from homology"/>
<evidence type="ECO:0000256" key="6">
    <source>
        <dbReference type="ARBA" id="ARBA00022927"/>
    </source>
</evidence>
<accession>A0A2R5EPU2</accession>
<feature type="transmembrane region" description="Helical" evidence="10">
    <location>
        <begin position="15"/>
        <end position="34"/>
    </location>
</feature>
<dbReference type="NCBIfam" id="TIGR00739">
    <property type="entry name" value="yajC"/>
    <property type="match status" value="1"/>
</dbReference>
<reference evidence="11 12" key="1">
    <citation type="submission" date="2017-08" db="EMBL/GenBank/DDBJ databases">
        <title>Substantial Increase in Enzyme Production by Combined Drug-Resistance Mutations in Paenibacillus agaridevorans.</title>
        <authorList>
            <person name="Tanaka Y."/>
            <person name="Funane K."/>
            <person name="Hosaka T."/>
            <person name="Shiwa Y."/>
            <person name="Fujita N."/>
            <person name="Miyazaki T."/>
            <person name="Yoshikawa H."/>
            <person name="Murakami K."/>
            <person name="Kasahara K."/>
            <person name="Inaoka T."/>
            <person name="Hiraga Y."/>
            <person name="Ochi K."/>
        </authorList>
    </citation>
    <scope>NUCLEOTIDE SEQUENCE [LARGE SCALE GENOMIC DNA]</scope>
    <source>
        <strain evidence="11 12">T-3040</strain>
    </source>
</reference>